<dbReference type="SUPFAM" id="SSF49785">
    <property type="entry name" value="Galactose-binding domain-like"/>
    <property type="match status" value="1"/>
</dbReference>
<gene>
    <name evidence="3" type="ORF">IFK94_13720</name>
</gene>
<sequence length="658" mass="70140">MTRTFRALPWLLLALAVSVGSPALADTYYGYSQGGIPAGADIFTWCDTPPCDLSEPVVCASPEGGSAFRMNTNVWGGWGVFLALPGAELADLSSFETGDLRFFVKSSNDLKVEFQCRPTGTLPDVSYTTFLSDHAGSNPGEWDGTNTWQEIVIPISSFFAPDPVDTACLANVYSPFLATIENLPFFNSFQIDYIRWQTPNSHTGASSVAIDGRQLTVDGEPYVVNAMAYSPVGIGDNWQSGWRDRPDRYLVDFPLIAASGANTVRLYAPILTTAMLDAAWAEGLHVIPTFGVDSVQLECPEGKAFMQDRFVEYVEQWKDHPAILSWLIGNEVNLNLGAADICADWYPQLDALAQAGHAAEGASFHPIGTAAAGGSSLGDICIAGCSDDTAMPNVDYWGVQEYRGCSFGSTFSDYAAKADCDRPMILTEFGSDAYDALAGPPAEDETMQAECLATLLDEADQALAVRTTGGVSSGHTIFSWSDEWWKAECDPGTSWLAHDTCTSFLNTGYPDPNINEEWWGITTLDPADPNVRGLRSAHDAVGGVWRLGSVCSQEVASYDNVSGDTTVTFAPAPGSTDHTLYYGPLSAVSTYGYSGSVTGLGATGTSALNLPAGDLFWVVVGRDNGAEGGYGTGVTERPPYGGAAVPQDPNRSGLCSVP</sequence>
<evidence type="ECO:0008006" key="5">
    <source>
        <dbReference type="Google" id="ProtNLM"/>
    </source>
</evidence>
<name>A0A8J6Y1F7_9BACT</name>
<evidence type="ECO:0000313" key="4">
    <source>
        <dbReference type="Proteomes" id="UP000648239"/>
    </source>
</evidence>
<feature type="chain" id="PRO_5035326696" description="Glycoside hydrolase family 2 catalytic domain-containing protein" evidence="2">
    <location>
        <begin position="26"/>
        <end position="658"/>
    </location>
</feature>
<dbReference type="Proteomes" id="UP000648239">
    <property type="component" value="Unassembled WGS sequence"/>
</dbReference>
<evidence type="ECO:0000313" key="3">
    <source>
        <dbReference type="EMBL" id="MBD3869175.1"/>
    </source>
</evidence>
<dbReference type="AlphaFoldDB" id="A0A8J6Y1F7"/>
<dbReference type="Gene3D" id="3.20.20.80">
    <property type="entry name" value="Glycosidases"/>
    <property type="match status" value="1"/>
</dbReference>
<evidence type="ECO:0000256" key="1">
    <source>
        <dbReference type="SAM" id="MobiDB-lite"/>
    </source>
</evidence>
<keyword evidence="2" id="KW-0732">Signal</keyword>
<comment type="caution">
    <text evidence="3">The sequence shown here is derived from an EMBL/GenBank/DDBJ whole genome shotgun (WGS) entry which is preliminary data.</text>
</comment>
<dbReference type="InterPro" id="IPR017853">
    <property type="entry name" value="GH"/>
</dbReference>
<protein>
    <recommendedName>
        <fullName evidence="5">Glycoside hydrolase family 2 catalytic domain-containing protein</fullName>
    </recommendedName>
</protein>
<feature type="region of interest" description="Disordered" evidence="1">
    <location>
        <begin position="629"/>
        <end position="658"/>
    </location>
</feature>
<evidence type="ECO:0000256" key="2">
    <source>
        <dbReference type="SAM" id="SignalP"/>
    </source>
</evidence>
<reference evidence="3 4" key="1">
    <citation type="submission" date="2020-08" db="EMBL/GenBank/DDBJ databases">
        <title>Acidobacteriota in marine sediments use diverse sulfur dissimilation pathways.</title>
        <authorList>
            <person name="Wasmund K."/>
        </authorList>
    </citation>
    <scope>NUCLEOTIDE SEQUENCE [LARGE SCALE GENOMIC DNA]</scope>
    <source>
        <strain evidence="3">MAG AM4</strain>
    </source>
</reference>
<dbReference type="InterPro" id="IPR008979">
    <property type="entry name" value="Galactose-bd-like_sf"/>
</dbReference>
<dbReference type="SUPFAM" id="SSF51445">
    <property type="entry name" value="(Trans)glycosidases"/>
    <property type="match status" value="1"/>
</dbReference>
<feature type="signal peptide" evidence="2">
    <location>
        <begin position="1"/>
        <end position="25"/>
    </location>
</feature>
<proteinExistence type="predicted"/>
<organism evidence="3 4">
    <name type="scientific">Candidatus Polarisedimenticola svalbardensis</name>
    <dbReference type="NCBI Taxonomy" id="2886004"/>
    <lineage>
        <taxon>Bacteria</taxon>
        <taxon>Pseudomonadati</taxon>
        <taxon>Acidobacteriota</taxon>
        <taxon>Candidatus Polarisedimenticolia</taxon>
        <taxon>Candidatus Polarisedimenticolales</taxon>
        <taxon>Candidatus Polarisedimenticolaceae</taxon>
        <taxon>Candidatus Polarisedimenticola</taxon>
    </lineage>
</organism>
<accession>A0A8J6Y1F7</accession>
<dbReference type="EMBL" id="JACXWD010000064">
    <property type="protein sequence ID" value="MBD3869175.1"/>
    <property type="molecule type" value="Genomic_DNA"/>
</dbReference>
<dbReference type="Gene3D" id="2.60.120.430">
    <property type="entry name" value="Galactose-binding lectin"/>
    <property type="match status" value="1"/>
</dbReference>